<evidence type="ECO:0000313" key="2">
    <source>
        <dbReference type="Proteomes" id="UP000182624"/>
    </source>
</evidence>
<dbReference type="AlphaFoldDB" id="A0A1I5TMN8"/>
<organism evidence="1 2">
    <name type="scientific">Butyrivibrio proteoclasticus</name>
    <dbReference type="NCBI Taxonomy" id="43305"/>
    <lineage>
        <taxon>Bacteria</taxon>
        <taxon>Bacillati</taxon>
        <taxon>Bacillota</taxon>
        <taxon>Clostridia</taxon>
        <taxon>Lachnospirales</taxon>
        <taxon>Lachnospiraceae</taxon>
        <taxon>Butyrivibrio</taxon>
    </lineage>
</organism>
<sequence length="58" mass="6930">MKVLVIPDIHLKPRIFDRASEILTEKNQIAFIYRIDNELCTDCSIKMWRLLGKKSIRR</sequence>
<evidence type="ECO:0000313" key="1">
    <source>
        <dbReference type="EMBL" id="SFP84248.1"/>
    </source>
</evidence>
<dbReference type="Proteomes" id="UP000182624">
    <property type="component" value="Unassembled WGS sequence"/>
</dbReference>
<name>A0A1I5TMN8_9FIRM</name>
<dbReference type="EMBL" id="FOXO01000009">
    <property type="protein sequence ID" value="SFP84248.1"/>
    <property type="molecule type" value="Genomic_DNA"/>
</dbReference>
<reference evidence="2" key="1">
    <citation type="submission" date="2016-10" db="EMBL/GenBank/DDBJ databases">
        <authorList>
            <person name="Varghese N."/>
            <person name="Submissions S."/>
        </authorList>
    </citation>
    <scope>NUCLEOTIDE SEQUENCE [LARGE SCALE GENOMIC DNA]</scope>
    <source>
        <strain evidence="2">P18</strain>
    </source>
</reference>
<accession>A0A1I5TMN8</accession>
<gene>
    <name evidence="1" type="ORF">SAMN04487928_109111</name>
</gene>
<protein>
    <submittedName>
        <fullName evidence="1">Uncharacterized protein</fullName>
    </submittedName>
</protein>
<keyword evidence="2" id="KW-1185">Reference proteome</keyword>
<proteinExistence type="predicted"/>